<evidence type="ECO:0000256" key="8">
    <source>
        <dbReference type="ARBA" id="ARBA00022741"/>
    </source>
</evidence>
<comment type="catalytic activity">
    <reaction evidence="14 15">
        <text>FMN + ATP + H(+) = FAD + diphosphate</text>
        <dbReference type="Rhea" id="RHEA:17237"/>
        <dbReference type="ChEBI" id="CHEBI:15378"/>
        <dbReference type="ChEBI" id="CHEBI:30616"/>
        <dbReference type="ChEBI" id="CHEBI:33019"/>
        <dbReference type="ChEBI" id="CHEBI:57692"/>
        <dbReference type="ChEBI" id="CHEBI:58210"/>
        <dbReference type="EC" id="2.7.7.2"/>
    </reaction>
</comment>
<keyword evidence="12" id="KW-0511">Multifunctional enzyme</keyword>
<comment type="function">
    <text evidence="1">Catalyzes the phosphorylation of riboflavin to FMN followed by the adenylation of FMN to FAD.</text>
</comment>
<comment type="catalytic activity">
    <reaction evidence="13 15">
        <text>riboflavin + ATP = FMN + ADP + H(+)</text>
        <dbReference type="Rhea" id="RHEA:14357"/>
        <dbReference type="ChEBI" id="CHEBI:15378"/>
        <dbReference type="ChEBI" id="CHEBI:30616"/>
        <dbReference type="ChEBI" id="CHEBI:57986"/>
        <dbReference type="ChEBI" id="CHEBI:58210"/>
        <dbReference type="ChEBI" id="CHEBI:456216"/>
        <dbReference type="EC" id="2.7.1.26"/>
    </reaction>
</comment>
<dbReference type="Pfam" id="PF06574">
    <property type="entry name" value="FAD_syn"/>
    <property type="match status" value="1"/>
</dbReference>
<keyword evidence="10 15" id="KW-0274">FAD</keyword>
<dbReference type="GO" id="GO:0006747">
    <property type="term" value="P:FAD biosynthetic process"/>
    <property type="evidence" value="ECO:0007669"/>
    <property type="project" value="UniProtKB-UniRule"/>
</dbReference>
<dbReference type="FunFam" id="3.40.50.620:FF:000021">
    <property type="entry name" value="Riboflavin biosynthesis protein"/>
    <property type="match status" value="1"/>
</dbReference>
<dbReference type="InterPro" id="IPR023465">
    <property type="entry name" value="Riboflavin_kinase_dom_sf"/>
</dbReference>
<dbReference type="Gene3D" id="3.40.50.620">
    <property type="entry name" value="HUPs"/>
    <property type="match status" value="1"/>
</dbReference>
<keyword evidence="6 15" id="KW-0808">Transferase</keyword>
<evidence type="ECO:0000256" key="11">
    <source>
        <dbReference type="ARBA" id="ARBA00022840"/>
    </source>
</evidence>
<proteinExistence type="inferred from homology"/>
<evidence type="ECO:0000256" key="6">
    <source>
        <dbReference type="ARBA" id="ARBA00022679"/>
    </source>
</evidence>
<dbReference type="PANTHER" id="PTHR22749:SF6">
    <property type="entry name" value="RIBOFLAVIN KINASE"/>
    <property type="match status" value="1"/>
</dbReference>
<evidence type="ECO:0000256" key="3">
    <source>
        <dbReference type="ARBA" id="ARBA00005201"/>
    </source>
</evidence>
<evidence type="ECO:0000256" key="14">
    <source>
        <dbReference type="ARBA" id="ARBA00049494"/>
    </source>
</evidence>
<dbReference type="InterPro" id="IPR002606">
    <property type="entry name" value="Riboflavin_kinase_bac"/>
</dbReference>
<keyword evidence="4 15" id="KW-0285">Flavoprotein</keyword>
<evidence type="ECO:0000256" key="1">
    <source>
        <dbReference type="ARBA" id="ARBA00002121"/>
    </source>
</evidence>
<reference evidence="17" key="1">
    <citation type="submission" date="2023-08" db="EMBL/GenBank/DDBJ databases">
        <authorList>
            <person name="Messyasz A."/>
            <person name="Mannisto M.K."/>
            <person name="Kerkhof L.J."/>
            <person name="Haggblom M."/>
        </authorList>
    </citation>
    <scope>NUCLEOTIDE SEQUENCE</scope>
    <source>
        <strain evidence="17">X5P6</strain>
    </source>
</reference>
<dbReference type="InterPro" id="IPR023468">
    <property type="entry name" value="Riboflavin_kinase"/>
</dbReference>
<dbReference type="SMART" id="SM00904">
    <property type="entry name" value="Flavokinase"/>
    <property type="match status" value="1"/>
</dbReference>
<keyword evidence="9 15" id="KW-0418">Kinase</keyword>
<evidence type="ECO:0000256" key="9">
    <source>
        <dbReference type="ARBA" id="ARBA00022777"/>
    </source>
</evidence>
<evidence type="ECO:0000256" key="4">
    <source>
        <dbReference type="ARBA" id="ARBA00022630"/>
    </source>
</evidence>
<dbReference type="KEGG" id="tpsc:RBB77_07985"/>
<dbReference type="PIRSF" id="PIRSF004491">
    <property type="entry name" value="FAD_Synth"/>
    <property type="match status" value="1"/>
</dbReference>
<dbReference type="GO" id="GO:0005524">
    <property type="term" value="F:ATP binding"/>
    <property type="evidence" value="ECO:0007669"/>
    <property type="project" value="UniProtKB-UniRule"/>
</dbReference>
<dbReference type="InterPro" id="IPR014729">
    <property type="entry name" value="Rossmann-like_a/b/a_fold"/>
</dbReference>
<keyword evidence="7 15" id="KW-0548">Nucleotidyltransferase</keyword>
<dbReference type="InterPro" id="IPR015865">
    <property type="entry name" value="Riboflavin_kinase_bac/euk"/>
</dbReference>
<dbReference type="NCBIfam" id="TIGR00083">
    <property type="entry name" value="ribF"/>
    <property type="match status" value="1"/>
</dbReference>
<evidence type="ECO:0000256" key="12">
    <source>
        <dbReference type="ARBA" id="ARBA00023268"/>
    </source>
</evidence>
<evidence type="ECO:0000256" key="7">
    <source>
        <dbReference type="ARBA" id="ARBA00022695"/>
    </source>
</evidence>
<dbReference type="SUPFAM" id="SSF52374">
    <property type="entry name" value="Nucleotidylyl transferase"/>
    <property type="match status" value="1"/>
</dbReference>
<evidence type="ECO:0000256" key="2">
    <source>
        <dbReference type="ARBA" id="ARBA00004726"/>
    </source>
</evidence>
<dbReference type="RefSeq" id="WP_353066302.1">
    <property type="nucleotide sequence ID" value="NZ_CP132942.1"/>
</dbReference>
<dbReference type="AlphaFoldDB" id="A0AAU7ZUX0"/>
<comment type="pathway">
    <text evidence="2 15">Cofactor biosynthesis; FAD biosynthesis; FAD from FMN: step 1/1.</text>
</comment>
<protein>
    <recommendedName>
        <fullName evidence="15">Riboflavin biosynthesis protein</fullName>
    </recommendedName>
    <domain>
        <recommendedName>
            <fullName evidence="15">Riboflavin kinase</fullName>
            <ecNumber evidence="15">2.7.1.26</ecNumber>
        </recommendedName>
        <alternativeName>
            <fullName evidence="15">Flavokinase</fullName>
        </alternativeName>
    </domain>
    <domain>
        <recommendedName>
            <fullName evidence="15">FMN adenylyltransferase</fullName>
            <ecNumber evidence="15">2.7.7.2</ecNumber>
        </recommendedName>
        <alternativeName>
            <fullName evidence="15">FAD pyrophosphorylase</fullName>
        </alternativeName>
        <alternativeName>
            <fullName evidence="15">FAD synthase</fullName>
        </alternativeName>
    </domain>
</protein>
<dbReference type="SUPFAM" id="SSF82114">
    <property type="entry name" value="Riboflavin kinase-like"/>
    <property type="match status" value="1"/>
</dbReference>
<evidence type="ECO:0000256" key="5">
    <source>
        <dbReference type="ARBA" id="ARBA00022643"/>
    </source>
</evidence>
<comment type="similarity">
    <text evidence="15">Belongs to the ribF family.</text>
</comment>
<gene>
    <name evidence="17" type="primary">ribF</name>
    <name evidence="17" type="ORF">RBB77_07985</name>
</gene>
<evidence type="ECO:0000313" key="17">
    <source>
        <dbReference type="EMBL" id="XCB34823.1"/>
    </source>
</evidence>
<dbReference type="EC" id="2.7.1.26" evidence="15"/>
<dbReference type="GO" id="GO:0009231">
    <property type="term" value="P:riboflavin biosynthetic process"/>
    <property type="evidence" value="ECO:0007669"/>
    <property type="project" value="InterPro"/>
</dbReference>
<keyword evidence="8 15" id="KW-0547">Nucleotide-binding</keyword>
<dbReference type="GO" id="GO:0009398">
    <property type="term" value="P:FMN biosynthetic process"/>
    <property type="evidence" value="ECO:0007669"/>
    <property type="project" value="UniProtKB-UniRule"/>
</dbReference>
<dbReference type="EC" id="2.7.7.2" evidence="15"/>
<feature type="domain" description="Riboflavin kinase" evidence="16">
    <location>
        <begin position="183"/>
        <end position="312"/>
    </location>
</feature>
<accession>A0AAU7ZUX0</accession>
<dbReference type="CDD" id="cd02064">
    <property type="entry name" value="FAD_synthetase_N"/>
    <property type="match status" value="1"/>
</dbReference>
<evidence type="ECO:0000256" key="13">
    <source>
        <dbReference type="ARBA" id="ARBA00047880"/>
    </source>
</evidence>
<keyword evidence="5 15" id="KW-0288">FMN</keyword>
<dbReference type="PANTHER" id="PTHR22749">
    <property type="entry name" value="RIBOFLAVIN KINASE/FMN ADENYLYLTRANSFERASE"/>
    <property type="match status" value="1"/>
</dbReference>
<comment type="pathway">
    <text evidence="3 15">Cofactor biosynthesis; FMN biosynthesis; FMN from riboflavin (ATP route): step 1/1.</text>
</comment>
<organism evidence="17">
    <name type="scientific">Tunturiibacter psychrotolerans</name>
    <dbReference type="NCBI Taxonomy" id="3069686"/>
    <lineage>
        <taxon>Bacteria</taxon>
        <taxon>Pseudomonadati</taxon>
        <taxon>Acidobacteriota</taxon>
        <taxon>Terriglobia</taxon>
        <taxon>Terriglobales</taxon>
        <taxon>Acidobacteriaceae</taxon>
        <taxon>Tunturiibacter</taxon>
    </lineage>
</organism>
<dbReference type="EMBL" id="CP132942">
    <property type="protein sequence ID" value="XCB34823.1"/>
    <property type="molecule type" value="Genomic_DNA"/>
</dbReference>
<reference evidence="17" key="2">
    <citation type="journal article" date="2024" name="Environ. Microbiol.">
        <title>Genome analysis and description of Tunturibacter gen. nov. expands the diversity of Terriglobia in tundra soils.</title>
        <authorList>
            <person name="Messyasz A."/>
            <person name="Mannisto M.K."/>
            <person name="Kerkhof L.J."/>
            <person name="Haggblom M.M."/>
        </authorList>
    </citation>
    <scope>NUCLEOTIDE SEQUENCE</scope>
    <source>
        <strain evidence="17">X5P6</strain>
    </source>
</reference>
<keyword evidence="11 15" id="KW-0067">ATP-binding</keyword>
<dbReference type="InterPro" id="IPR015864">
    <property type="entry name" value="FAD_synthase"/>
</dbReference>
<evidence type="ECO:0000256" key="15">
    <source>
        <dbReference type="PIRNR" id="PIRNR004491"/>
    </source>
</evidence>
<evidence type="ECO:0000259" key="16">
    <source>
        <dbReference type="SMART" id="SM00904"/>
    </source>
</evidence>
<dbReference type="GO" id="GO:0003919">
    <property type="term" value="F:FMN adenylyltransferase activity"/>
    <property type="evidence" value="ECO:0007669"/>
    <property type="project" value="UniProtKB-UniRule"/>
</dbReference>
<name>A0AAU7ZUX0_9BACT</name>
<dbReference type="GO" id="GO:0008531">
    <property type="term" value="F:riboflavin kinase activity"/>
    <property type="evidence" value="ECO:0007669"/>
    <property type="project" value="UniProtKB-UniRule"/>
</dbReference>
<dbReference type="Pfam" id="PF01687">
    <property type="entry name" value="Flavokinase"/>
    <property type="match status" value="1"/>
</dbReference>
<dbReference type="Gene3D" id="2.40.30.30">
    <property type="entry name" value="Riboflavin kinase-like"/>
    <property type="match status" value="1"/>
</dbReference>
<evidence type="ECO:0000256" key="10">
    <source>
        <dbReference type="ARBA" id="ARBA00022827"/>
    </source>
</evidence>
<sequence>MQIFRQLADVPSDFGPSIATIGNFDGVHCGHQWVIAEVVVQARSLGIRSIAITFDPHPARVIRPESTQPLITPLPQKLHLLAETGVDAVLVIPFTNELSRMTARTFATEVLAHTLHVTHLHEGEDFRFGYQAEAGVESLEVLGRELGFGVRVYAPRHLRGETISSSRVRQMIAEGDMNHVRALLGRSFAICSTPASGRGYGTRYTVPTINLARYTELLPANGVYITTLTVGEGASSETFDAVTNVGNRPTFGADSFTVESHLLNFHPIDLNEDTPLTLTFLRRLRAEIRWPNPEALKEQIGRDVAKAKRYFNICRVVGSKLHSARP</sequence>